<organism evidence="3">
    <name type="scientific">Laccaria bicolor (strain S238N-H82 / ATCC MYA-4686)</name>
    <name type="common">Bicoloured deceiver</name>
    <name type="synonym">Laccaria laccata var. bicolor</name>
    <dbReference type="NCBI Taxonomy" id="486041"/>
    <lineage>
        <taxon>Eukaryota</taxon>
        <taxon>Fungi</taxon>
        <taxon>Dikarya</taxon>
        <taxon>Basidiomycota</taxon>
        <taxon>Agaricomycotina</taxon>
        <taxon>Agaricomycetes</taxon>
        <taxon>Agaricomycetidae</taxon>
        <taxon>Agaricales</taxon>
        <taxon>Agaricineae</taxon>
        <taxon>Hydnangiaceae</taxon>
        <taxon>Laccaria</taxon>
    </lineage>
</organism>
<feature type="region of interest" description="Disordered" evidence="1">
    <location>
        <begin position="1"/>
        <end position="52"/>
    </location>
</feature>
<reference evidence="2 3" key="1">
    <citation type="journal article" date="2008" name="Nature">
        <title>The genome of Laccaria bicolor provides insights into mycorrhizal symbiosis.</title>
        <authorList>
            <person name="Martin F."/>
            <person name="Aerts A."/>
            <person name="Ahren D."/>
            <person name="Brun A."/>
            <person name="Danchin E.G.J."/>
            <person name="Duchaussoy F."/>
            <person name="Gibon J."/>
            <person name="Kohler A."/>
            <person name="Lindquist E."/>
            <person name="Pereda V."/>
            <person name="Salamov A."/>
            <person name="Shapiro H.J."/>
            <person name="Wuyts J."/>
            <person name="Blaudez D."/>
            <person name="Buee M."/>
            <person name="Brokstein P."/>
            <person name="Canbaeck B."/>
            <person name="Cohen D."/>
            <person name="Courty P.E."/>
            <person name="Coutinho P.M."/>
            <person name="Delaruelle C."/>
            <person name="Detter J.C."/>
            <person name="Deveau A."/>
            <person name="DiFazio S."/>
            <person name="Duplessis S."/>
            <person name="Fraissinet-Tachet L."/>
            <person name="Lucic E."/>
            <person name="Frey-Klett P."/>
            <person name="Fourrey C."/>
            <person name="Feussner I."/>
            <person name="Gay G."/>
            <person name="Grimwood J."/>
            <person name="Hoegger P.J."/>
            <person name="Jain P."/>
            <person name="Kilaru S."/>
            <person name="Labbe J."/>
            <person name="Lin Y.C."/>
            <person name="Legue V."/>
            <person name="Le Tacon F."/>
            <person name="Marmeisse R."/>
            <person name="Melayah D."/>
            <person name="Montanini B."/>
            <person name="Muratet M."/>
            <person name="Nehls U."/>
            <person name="Niculita-Hirzel H."/>
            <person name="Oudot-Le Secq M.P."/>
            <person name="Peter M."/>
            <person name="Quesneville H."/>
            <person name="Rajashekar B."/>
            <person name="Reich M."/>
            <person name="Rouhier N."/>
            <person name="Schmutz J."/>
            <person name="Yin T."/>
            <person name="Chalot M."/>
            <person name="Henrissat B."/>
            <person name="Kuees U."/>
            <person name="Lucas S."/>
            <person name="Van de Peer Y."/>
            <person name="Podila G.K."/>
            <person name="Polle A."/>
            <person name="Pukkila P.J."/>
            <person name="Richardson P.M."/>
            <person name="Rouze P."/>
            <person name="Sanders I.R."/>
            <person name="Stajich J.E."/>
            <person name="Tunlid A."/>
            <person name="Tuskan G."/>
            <person name="Grigoriev I.V."/>
        </authorList>
    </citation>
    <scope>NUCLEOTIDE SEQUENCE [LARGE SCALE GENOMIC DNA]</scope>
    <source>
        <strain evidence="3">S238N-H82 / ATCC MYA-4686</strain>
    </source>
</reference>
<evidence type="ECO:0000313" key="2">
    <source>
        <dbReference type="EMBL" id="EDR00748.1"/>
    </source>
</evidence>
<dbReference type="Proteomes" id="UP000001194">
    <property type="component" value="Unassembled WGS sequence"/>
</dbReference>
<accession>B0DX86</accession>
<dbReference type="InParanoid" id="B0DX86"/>
<protein>
    <submittedName>
        <fullName evidence="2">Predicted protein</fullName>
    </submittedName>
</protein>
<gene>
    <name evidence="2" type="ORF">LACBIDRAFT_333838</name>
</gene>
<proteinExistence type="predicted"/>
<feature type="compositionally biased region" description="Basic and acidic residues" evidence="1">
    <location>
        <begin position="255"/>
        <end position="264"/>
    </location>
</feature>
<evidence type="ECO:0000256" key="1">
    <source>
        <dbReference type="SAM" id="MobiDB-lite"/>
    </source>
</evidence>
<name>B0DX86_LACBS</name>
<dbReference type="EMBL" id="DS547146">
    <property type="protein sequence ID" value="EDR00748.1"/>
    <property type="molecule type" value="Genomic_DNA"/>
</dbReference>
<keyword evidence="3" id="KW-1185">Reference proteome</keyword>
<dbReference type="HOGENOM" id="CLU_657340_0_0_1"/>
<feature type="region of interest" description="Disordered" evidence="1">
    <location>
        <begin position="238"/>
        <end position="273"/>
    </location>
</feature>
<dbReference type="GeneID" id="6084178"/>
<dbReference type="AlphaFoldDB" id="B0DX86"/>
<evidence type="ECO:0000313" key="3">
    <source>
        <dbReference type="Proteomes" id="UP000001194"/>
    </source>
</evidence>
<sequence length="418" mass="46943">MDRGTRPAKSCVRSAVSRDNFGRTRRRKRVHKELTSDPTHKRRRKDAGGRSAGNERIYYGEAGFRIWELGILHNTDGRGRFQVVSTSDGAFWVHTPVVRMEICRLEAGKGNGDVLVIARRQRSQHALDDKDYYDIDVSSQVRIDTLGGFQKTKDKSKRLHEDWSTAEGCLQNTPIPATSGTVKSIYTRVRCTQERRTSTGDREDVSYHPLWPNLSSRNGFTSSGLGLKLQAGIQAGSDGEVPCKHKRIHGPNASGERRENEPENKGFMTKSGVKDGQPAISAIWVRLFQERKVSELLDRIPTIAKSPQRLPQYSYSPPIDDHEGFGVLITTVISAKVTTREIHVSKSSVYSVLDKLHTCFFTFVTYEANLKNKKQKVDSAGAAQPLDIRLRAHCAYTLTYQAPMANCQSSDVYSIMQR</sequence>
<dbReference type="KEGG" id="lbc:LACBIDRAFT_333838"/>
<dbReference type="RefSeq" id="XP_001888540.1">
    <property type="nucleotide sequence ID" value="XM_001888505.1"/>
</dbReference>